<dbReference type="AlphaFoldDB" id="A0A2A4FPY9"/>
<reference evidence="11 12" key="1">
    <citation type="submission" date="2017-09" db="EMBL/GenBank/DDBJ databases">
        <title>The Catabolism of 3,6-Dichlorosalicylic acid is Initiated by the Cytochrome P450 Monooxygenase DsmABC in Rhizorhabdus dicambivorans Ndbn-20.</title>
        <authorList>
            <person name="Na L."/>
        </authorList>
    </citation>
    <scope>NUCLEOTIDE SEQUENCE [LARGE SCALE GENOMIC DNA]</scope>
    <source>
        <strain evidence="11 12">Ndbn-20m</strain>
    </source>
</reference>
<keyword evidence="2" id="KW-0813">Transport</keyword>
<evidence type="ECO:0000256" key="7">
    <source>
        <dbReference type="ARBA" id="ARBA00023136"/>
    </source>
</evidence>
<gene>
    <name evidence="11" type="ORF">COO09_23715</name>
</gene>
<evidence type="ECO:0000259" key="10">
    <source>
        <dbReference type="Pfam" id="PF00593"/>
    </source>
</evidence>
<evidence type="ECO:0000313" key="11">
    <source>
        <dbReference type="EMBL" id="PCE39770.1"/>
    </source>
</evidence>
<dbReference type="PANTHER" id="PTHR30069">
    <property type="entry name" value="TONB-DEPENDENT OUTER MEMBRANE RECEPTOR"/>
    <property type="match status" value="1"/>
</dbReference>
<feature type="domain" description="TonB-dependent receptor-like beta-barrel" evidence="10">
    <location>
        <begin position="56"/>
        <end position="161"/>
    </location>
</feature>
<keyword evidence="7" id="KW-0472">Membrane</keyword>
<evidence type="ECO:0000256" key="8">
    <source>
        <dbReference type="ARBA" id="ARBA00023237"/>
    </source>
</evidence>
<dbReference type="InterPro" id="IPR039426">
    <property type="entry name" value="TonB-dep_rcpt-like"/>
</dbReference>
<evidence type="ECO:0000256" key="1">
    <source>
        <dbReference type="ARBA" id="ARBA00004571"/>
    </source>
</evidence>
<keyword evidence="4" id="KW-0812">Transmembrane</keyword>
<dbReference type="GO" id="GO:0015344">
    <property type="term" value="F:siderophore uptake transmembrane transporter activity"/>
    <property type="evidence" value="ECO:0007669"/>
    <property type="project" value="TreeGrafter"/>
</dbReference>
<dbReference type="InterPro" id="IPR000531">
    <property type="entry name" value="Beta-barrel_TonB"/>
</dbReference>
<keyword evidence="5" id="KW-0732">Signal</keyword>
<comment type="caution">
    <text evidence="11">The sequence shown here is derived from an EMBL/GenBank/DDBJ whole genome shotgun (WGS) entry which is preliminary data.</text>
</comment>
<dbReference type="EMBL" id="NWUF01000046">
    <property type="protein sequence ID" value="PCE39770.1"/>
    <property type="molecule type" value="Genomic_DNA"/>
</dbReference>
<evidence type="ECO:0000256" key="3">
    <source>
        <dbReference type="ARBA" id="ARBA00022452"/>
    </source>
</evidence>
<dbReference type="GO" id="GO:0044718">
    <property type="term" value="P:siderophore transmembrane transport"/>
    <property type="evidence" value="ECO:0007669"/>
    <property type="project" value="TreeGrafter"/>
</dbReference>
<proteinExistence type="predicted"/>
<dbReference type="PANTHER" id="PTHR30069:SF53">
    <property type="entry name" value="COLICIN I RECEPTOR-RELATED"/>
    <property type="match status" value="1"/>
</dbReference>
<evidence type="ECO:0000256" key="4">
    <source>
        <dbReference type="ARBA" id="ARBA00022692"/>
    </source>
</evidence>
<keyword evidence="11" id="KW-0675">Receptor</keyword>
<dbReference type="OrthoDB" id="9796221at2"/>
<dbReference type="InterPro" id="IPR036942">
    <property type="entry name" value="Beta-barrel_TonB_sf"/>
</dbReference>
<keyword evidence="3" id="KW-1134">Transmembrane beta strand</keyword>
<evidence type="ECO:0000256" key="6">
    <source>
        <dbReference type="ARBA" id="ARBA00023077"/>
    </source>
</evidence>
<accession>A0A2A4FPY9</accession>
<dbReference type="Proteomes" id="UP000218934">
    <property type="component" value="Unassembled WGS sequence"/>
</dbReference>
<sequence>MCTPPAGLRPTSAAHSAGHQPSAQSRKGGPPSTPIRGPVCAPFDKVNGRLPITPALLLTANYTYTDSVRKGGGEPAFDGSSLDGTPLDKTPRHMANVRLDWQATEQIAAYVLGYYSGKQTFSGFRNGALNTRTREGSTTFDVGINFTINENFALRAAVLNVTDKIVPVDDRGRFDGLDGNWMLDEGRRFWGTATISF</sequence>
<dbReference type="SUPFAM" id="SSF56935">
    <property type="entry name" value="Porins"/>
    <property type="match status" value="1"/>
</dbReference>
<feature type="region of interest" description="Disordered" evidence="9">
    <location>
        <begin position="1"/>
        <end position="39"/>
    </location>
</feature>
<evidence type="ECO:0000313" key="12">
    <source>
        <dbReference type="Proteomes" id="UP000218934"/>
    </source>
</evidence>
<dbReference type="KEGG" id="rdi:CMV14_24945"/>
<organism evidence="11 12">
    <name type="scientific">Rhizorhabdus dicambivorans</name>
    <dbReference type="NCBI Taxonomy" id="1850238"/>
    <lineage>
        <taxon>Bacteria</taxon>
        <taxon>Pseudomonadati</taxon>
        <taxon>Pseudomonadota</taxon>
        <taxon>Alphaproteobacteria</taxon>
        <taxon>Sphingomonadales</taxon>
        <taxon>Sphingomonadaceae</taxon>
        <taxon>Rhizorhabdus</taxon>
    </lineage>
</organism>
<protein>
    <submittedName>
        <fullName evidence="11">TonB-dependent receptor</fullName>
    </submittedName>
</protein>
<evidence type="ECO:0000256" key="2">
    <source>
        <dbReference type="ARBA" id="ARBA00022448"/>
    </source>
</evidence>
<dbReference type="Gene3D" id="2.40.170.20">
    <property type="entry name" value="TonB-dependent receptor, beta-barrel domain"/>
    <property type="match status" value="1"/>
</dbReference>
<keyword evidence="12" id="KW-1185">Reference proteome</keyword>
<evidence type="ECO:0000256" key="5">
    <source>
        <dbReference type="ARBA" id="ARBA00022729"/>
    </source>
</evidence>
<dbReference type="GO" id="GO:0009279">
    <property type="term" value="C:cell outer membrane"/>
    <property type="evidence" value="ECO:0007669"/>
    <property type="project" value="UniProtKB-SubCell"/>
</dbReference>
<dbReference type="Pfam" id="PF00593">
    <property type="entry name" value="TonB_dep_Rec_b-barrel"/>
    <property type="match status" value="1"/>
</dbReference>
<comment type="subcellular location">
    <subcellularLocation>
        <location evidence="1">Cell outer membrane</location>
        <topology evidence="1">Multi-pass membrane protein</topology>
    </subcellularLocation>
</comment>
<evidence type="ECO:0000256" key="9">
    <source>
        <dbReference type="SAM" id="MobiDB-lite"/>
    </source>
</evidence>
<keyword evidence="6" id="KW-0798">TonB box</keyword>
<name>A0A2A4FPY9_9SPHN</name>
<keyword evidence="8" id="KW-0998">Cell outer membrane</keyword>